<evidence type="ECO:0000256" key="9">
    <source>
        <dbReference type="ARBA" id="ARBA00023242"/>
    </source>
</evidence>
<dbReference type="InterPro" id="IPR018362">
    <property type="entry name" value="CCAAT-binding_factor_CS"/>
</dbReference>
<evidence type="ECO:0000256" key="11">
    <source>
        <dbReference type="SAM" id="MobiDB-lite"/>
    </source>
</evidence>
<dbReference type="Proteomes" id="UP000823674">
    <property type="component" value="Chromosome A07"/>
</dbReference>
<protein>
    <recommendedName>
        <fullName evidence="12">TIR domain-containing protein</fullName>
    </recommendedName>
</protein>
<dbReference type="InterPro" id="IPR000157">
    <property type="entry name" value="TIR_dom"/>
</dbReference>
<dbReference type="InterPro" id="IPR044974">
    <property type="entry name" value="Disease_R_plants"/>
</dbReference>
<dbReference type="SUPFAM" id="SSF52058">
    <property type="entry name" value="L domain-like"/>
    <property type="match status" value="1"/>
</dbReference>
<dbReference type="InterPro" id="IPR032675">
    <property type="entry name" value="LRR_dom_sf"/>
</dbReference>
<keyword evidence="9" id="KW-0539">Nucleus</keyword>
<feature type="domain" description="TIR" evidence="12">
    <location>
        <begin position="9"/>
        <end position="175"/>
    </location>
</feature>
<comment type="subunit">
    <text evidence="10">Heterotrimeric transcription factor composed of three components, NF-YA, NF-YB and NF-YC. NF-YB and NF-YC must interact and dimerize for NF-YA association and DNA binding.</text>
</comment>
<dbReference type="PROSITE" id="PS51152">
    <property type="entry name" value="NFYA_HAP2_2"/>
    <property type="match status" value="1"/>
</dbReference>
<keyword evidence="4" id="KW-0611">Plant defense</keyword>
<keyword evidence="3" id="KW-0677">Repeat</keyword>
<keyword evidence="14" id="KW-1185">Reference proteome</keyword>
<dbReference type="InterPro" id="IPR035897">
    <property type="entry name" value="Toll_tir_struct_dom_sf"/>
</dbReference>
<feature type="region of interest" description="Disordered" evidence="11">
    <location>
        <begin position="1052"/>
        <end position="1101"/>
    </location>
</feature>
<dbReference type="Pfam" id="PF23282">
    <property type="entry name" value="WHD_ROQ1"/>
    <property type="match status" value="1"/>
</dbReference>
<dbReference type="InterPro" id="IPR011713">
    <property type="entry name" value="Leu-rich_rpt_3"/>
</dbReference>
<evidence type="ECO:0000259" key="12">
    <source>
        <dbReference type="PROSITE" id="PS50104"/>
    </source>
</evidence>
<evidence type="ECO:0000256" key="7">
    <source>
        <dbReference type="ARBA" id="ARBA00023159"/>
    </source>
</evidence>
<gene>
    <name evidence="13" type="primary">A07p036890.1_BraROA</name>
    <name evidence="13" type="ORF">IGI04_028038</name>
</gene>
<evidence type="ECO:0000256" key="8">
    <source>
        <dbReference type="ARBA" id="ARBA00023163"/>
    </source>
</evidence>
<feature type="region of interest" description="Disordered" evidence="11">
    <location>
        <begin position="888"/>
        <end position="922"/>
    </location>
</feature>
<sequence>MASSSTRVRNYDVFLSFRGEDTRRTTVSFLYEALCREGIYTFRDDRMLEEGDNISEQLIEAIKTSWFAVVVISKNYATSKWCLEELRLIMELHSANHIQVVPMFYEVEPTDVRNQTGTFAAAFQNFEDLDTVPERVSQWRRALNQISHLSGFHSTTWLDEAAMVAKTVQSVSSGLLTMRPTIGVDLNVEEILRNSYDGLDNKDKIAFLHVACLLNGYPFNHVTSLLDDGCPRMNHLSKKSLISISTDGCINMHFLVVQTGKEIVRQECKNRPFRQRFLWDADDIYNVLDNKIGTNETEGVILHMCEMHDTLTMSNTLFKVMRSIKFLKFFHHLSDIKPTLQLKSDGFYVPPDLRLLHWDAYPLKTLPSKFRLHHLVEVSLRYSKLESLWDDTLIFRNLHRLDVTGSKNLIQLPNLSTAKNFEELIVEGCKSLQKIPESLKGLFKLKKLNASHCDSLKGIMSNVDSITSEYTWQVLLSFPYEKSSMGGIEDLSIESQILVKLLGIYGCAEHISFRSKQQIPDELLMMEESTSHHLTSDSMVLHSLNIMNFRYRESRVPFTCISFQGFESVKELKLVNLKIEEIPDGITSCQNLEKLDLSGNDFVYLPNAIGDLRNLKYLSLHNCRRIKSLPRLSQVKTLKLSECVNLRSFMTIYPRETYCLLELWLDNCKHVRSLSESLSGFTKLTYLDLSRNNILTLPSSITKLSSLETLYLNNCKNLISVEELPHNVKYLYAHGCDSLETVSLSPNHSIKHLDLIHCPSLNQEEHEHLMDLFIHDGQSQEGSRPCACLPETGGSSDSDNETSETSKKFSRAIKIFRSLKSVYYSCDDSLLGVMHQMNKKDSTLPYLNTSISWGGVDARPEHMQTTKQISFQDLGSPSSQSTCQSYTEVASSGDDNPSIQISFSTKSGSKETQQKGFATHPNSGSVTGVHSIHFAPMQANFSFQYADPHTGGLLAATYLAHAPTCHPQMVGMVPGRVPLPVEITEAEPVFVNAKQYQAIMRRRKQRAKLEAQNKLIKSRKPYLHESRHVHALKRPRGSGGRFLNTKQLLQESEQAAAKKQEHDKSVQQESKKTNMSRFEAHHMQQHNKDRGSTTSGSDITSVSDGADIFGHTEFQFSGFPTTQTNRAMLVHGQSSDMHGGGDLHHFTVHI</sequence>
<dbReference type="InterPro" id="IPR003591">
    <property type="entry name" value="Leu-rich_rpt_typical-subtyp"/>
</dbReference>
<evidence type="ECO:0000256" key="1">
    <source>
        <dbReference type="ARBA" id="ARBA00004123"/>
    </source>
</evidence>
<dbReference type="SMART" id="SM00255">
    <property type="entry name" value="TIR"/>
    <property type="match status" value="1"/>
</dbReference>
<dbReference type="Gene3D" id="3.80.10.10">
    <property type="entry name" value="Ribonuclease Inhibitor"/>
    <property type="match status" value="2"/>
</dbReference>
<dbReference type="SMART" id="SM00369">
    <property type="entry name" value="LRR_TYP"/>
    <property type="match status" value="3"/>
</dbReference>
<keyword evidence="2" id="KW-0433">Leucine-rich repeat</keyword>
<feature type="compositionally biased region" description="Polar residues" evidence="11">
    <location>
        <begin position="888"/>
        <end position="907"/>
    </location>
</feature>
<dbReference type="Gene3D" id="6.10.250.2430">
    <property type="match status" value="1"/>
</dbReference>
<keyword evidence="5" id="KW-0805">Transcription regulation</keyword>
<dbReference type="PRINTS" id="PR00616">
    <property type="entry name" value="CCAATSUBUNTB"/>
</dbReference>
<dbReference type="SMART" id="SM00521">
    <property type="entry name" value="CBF"/>
    <property type="match status" value="1"/>
</dbReference>
<evidence type="ECO:0000256" key="3">
    <source>
        <dbReference type="ARBA" id="ARBA00022737"/>
    </source>
</evidence>
<dbReference type="SUPFAM" id="SSF46785">
    <property type="entry name" value="Winged helix' DNA-binding domain"/>
    <property type="match status" value="1"/>
</dbReference>
<evidence type="ECO:0000313" key="14">
    <source>
        <dbReference type="Proteomes" id="UP000823674"/>
    </source>
</evidence>
<dbReference type="InterPro" id="IPR001611">
    <property type="entry name" value="Leu-rich_rpt"/>
</dbReference>
<dbReference type="PANTHER" id="PTHR11017:SF501">
    <property type="entry name" value="ADP-RIBOSYL CYCLASE_CYCLIC ADP-RIBOSE HYDROLASE-RELATED"/>
    <property type="match status" value="1"/>
</dbReference>
<keyword evidence="6" id="KW-0238">DNA-binding</keyword>
<dbReference type="Pfam" id="PF02045">
    <property type="entry name" value="CBFB_NFYA"/>
    <property type="match status" value="1"/>
</dbReference>
<feature type="region of interest" description="Disordered" evidence="11">
    <location>
        <begin position="783"/>
        <end position="804"/>
    </location>
</feature>
<dbReference type="InterPro" id="IPR058192">
    <property type="entry name" value="WHD_ROQ1-like"/>
</dbReference>
<feature type="compositionally biased region" description="Basic and acidic residues" evidence="11">
    <location>
        <begin position="1056"/>
        <end position="1091"/>
    </location>
</feature>
<dbReference type="Pfam" id="PF13855">
    <property type="entry name" value="LRR_8"/>
    <property type="match status" value="1"/>
</dbReference>
<dbReference type="Pfam" id="PF01582">
    <property type="entry name" value="TIR"/>
    <property type="match status" value="1"/>
</dbReference>
<dbReference type="EMBL" id="JADBGQ010000009">
    <property type="protein sequence ID" value="KAG5380196.1"/>
    <property type="molecule type" value="Genomic_DNA"/>
</dbReference>
<reference evidence="13 14" key="1">
    <citation type="submission" date="2021-03" db="EMBL/GenBank/DDBJ databases">
        <authorList>
            <person name="King G.J."/>
            <person name="Bancroft I."/>
            <person name="Baten A."/>
            <person name="Bloomfield J."/>
            <person name="Borpatragohain P."/>
            <person name="He Z."/>
            <person name="Irish N."/>
            <person name="Irwin J."/>
            <person name="Liu K."/>
            <person name="Mauleon R.P."/>
            <person name="Moore J."/>
            <person name="Morris R."/>
            <person name="Ostergaard L."/>
            <person name="Wang B."/>
            <person name="Wells R."/>
        </authorList>
    </citation>
    <scope>NUCLEOTIDE SEQUENCE [LARGE SCALE GENOMIC DNA]</scope>
    <source>
        <strain evidence="13">R-o-18</strain>
        <tissue evidence="13">Leaf</tissue>
    </source>
</reference>
<accession>A0ABQ7L4M5</accession>
<evidence type="ECO:0000256" key="6">
    <source>
        <dbReference type="ARBA" id="ARBA00023125"/>
    </source>
</evidence>
<evidence type="ECO:0000256" key="5">
    <source>
        <dbReference type="ARBA" id="ARBA00023015"/>
    </source>
</evidence>
<dbReference type="Gene3D" id="3.40.50.10140">
    <property type="entry name" value="Toll/interleukin-1 receptor homology (TIR) domain"/>
    <property type="match status" value="1"/>
</dbReference>
<dbReference type="PROSITE" id="PS51450">
    <property type="entry name" value="LRR"/>
    <property type="match status" value="1"/>
</dbReference>
<evidence type="ECO:0000256" key="4">
    <source>
        <dbReference type="ARBA" id="ARBA00022821"/>
    </source>
</evidence>
<proteinExistence type="predicted"/>
<dbReference type="Pfam" id="PF07725">
    <property type="entry name" value="LRR_3"/>
    <property type="match status" value="1"/>
</dbReference>
<dbReference type="PROSITE" id="PS00686">
    <property type="entry name" value="NFYA_HAP2_1"/>
    <property type="match status" value="1"/>
</dbReference>
<dbReference type="PROSITE" id="PS50104">
    <property type="entry name" value="TIR"/>
    <property type="match status" value="1"/>
</dbReference>
<evidence type="ECO:0000313" key="13">
    <source>
        <dbReference type="EMBL" id="KAG5380196.1"/>
    </source>
</evidence>
<keyword evidence="8" id="KW-0804">Transcription</keyword>
<feature type="compositionally biased region" description="Polar residues" evidence="11">
    <location>
        <begin position="1092"/>
        <end position="1101"/>
    </location>
</feature>
<dbReference type="SUPFAM" id="SSF52200">
    <property type="entry name" value="Toll/Interleukin receptor TIR domain"/>
    <property type="match status" value="1"/>
</dbReference>
<evidence type="ECO:0000256" key="2">
    <source>
        <dbReference type="ARBA" id="ARBA00022614"/>
    </source>
</evidence>
<comment type="caution">
    <text evidence="13">The sequence shown here is derived from an EMBL/GenBank/DDBJ whole genome shotgun (WGS) entry which is preliminary data.</text>
</comment>
<dbReference type="InterPro" id="IPR036390">
    <property type="entry name" value="WH_DNA-bd_sf"/>
</dbReference>
<name>A0ABQ7L4M5_BRACM</name>
<organism evidence="13 14">
    <name type="scientific">Brassica rapa subsp. trilocularis</name>
    <dbReference type="NCBI Taxonomy" id="1813537"/>
    <lineage>
        <taxon>Eukaryota</taxon>
        <taxon>Viridiplantae</taxon>
        <taxon>Streptophyta</taxon>
        <taxon>Embryophyta</taxon>
        <taxon>Tracheophyta</taxon>
        <taxon>Spermatophyta</taxon>
        <taxon>Magnoliopsida</taxon>
        <taxon>eudicotyledons</taxon>
        <taxon>Gunneridae</taxon>
        <taxon>Pentapetalae</taxon>
        <taxon>rosids</taxon>
        <taxon>malvids</taxon>
        <taxon>Brassicales</taxon>
        <taxon>Brassicaceae</taxon>
        <taxon>Brassiceae</taxon>
        <taxon>Brassica</taxon>
    </lineage>
</organism>
<dbReference type="InterPro" id="IPR001289">
    <property type="entry name" value="NFYA"/>
</dbReference>
<comment type="subcellular location">
    <subcellularLocation>
        <location evidence="1">Nucleus</location>
    </subcellularLocation>
</comment>
<dbReference type="PANTHER" id="PTHR11017">
    <property type="entry name" value="LEUCINE-RICH REPEAT-CONTAINING PROTEIN"/>
    <property type="match status" value="1"/>
</dbReference>
<keyword evidence="7" id="KW-0010">Activator</keyword>
<evidence type="ECO:0000256" key="10">
    <source>
        <dbReference type="ARBA" id="ARBA00025911"/>
    </source>
</evidence>